<evidence type="ECO:0000313" key="1">
    <source>
        <dbReference type="EMBL" id="BDD08877.1"/>
    </source>
</evidence>
<proteinExistence type="predicted"/>
<organism evidence="1 2">
    <name type="scientific">Fulvitalea axinellae</name>
    <dbReference type="NCBI Taxonomy" id="1182444"/>
    <lineage>
        <taxon>Bacteria</taxon>
        <taxon>Pseudomonadati</taxon>
        <taxon>Bacteroidota</taxon>
        <taxon>Cytophagia</taxon>
        <taxon>Cytophagales</taxon>
        <taxon>Persicobacteraceae</taxon>
        <taxon>Fulvitalea</taxon>
    </lineage>
</organism>
<dbReference type="Proteomes" id="UP001348817">
    <property type="component" value="Chromosome"/>
</dbReference>
<keyword evidence="2" id="KW-1185">Reference proteome</keyword>
<accession>A0AAU9CLR8</accession>
<dbReference type="AlphaFoldDB" id="A0AAU9CLR8"/>
<name>A0AAU9CLR8_9BACT</name>
<dbReference type="EMBL" id="AP025314">
    <property type="protein sequence ID" value="BDD08877.1"/>
    <property type="molecule type" value="Genomic_DNA"/>
</dbReference>
<reference evidence="1 2" key="1">
    <citation type="submission" date="2021-12" db="EMBL/GenBank/DDBJ databases">
        <title>Genome sequencing of bacteria with rrn-lacking chromosome and rrn-plasmid.</title>
        <authorList>
            <person name="Anda M."/>
            <person name="Iwasaki W."/>
        </authorList>
    </citation>
    <scope>NUCLEOTIDE SEQUENCE [LARGE SCALE GENOMIC DNA]</scope>
    <source>
        <strain evidence="1 2">DSM 100852</strain>
    </source>
</reference>
<dbReference type="KEGG" id="fax:FUAX_13090"/>
<gene>
    <name evidence="1" type="ORF">FUAX_13090</name>
</gene>
<evidence type="ECO:0000313" key="2">
    <source>
        <dbReference type="Proteomes" id="UP001348817"/>
    </source>
</evidence>
<protein>
    <submittedName>
        <fullName evidence="1">Uncharacterized protein</fullName>
    </submittedName>
</protein>
<sequence>MHVLFRKHSSHINTMQFFIQKDNKTRTETLVAPVQNTTNIINR</sequence>